<dbReference type="SUPFAM" id="SSF48008">
    <property type="entry name" value="GntR ligand-binding domain-like"/>
    <property type="match status" value="1"/>
</dbReference>
<evidence type="ECO:0000259" key="4">
    <source>
        <dbReference type="PROSITE" id="PS50949"/>
    </source>
</evidence>
<dbReference type="Pfam" id="PF00392">
    <property type="entry name" value="GntR"/>
    <property type="match status" value="1"/>
</dbReference>
<evidence type="ECO:0000313" key="5">
    <source>
        <dbReference type="EMBL" id="MBL3578490.1"/>
    </source>
</evidence>
<dbReference type="Gene3D" id="1.10.10.10">
    <property type="entry name" value="Winged helix-like DNA-binding domain superfamily/Winged helix DNA-binding domain"/>
    <property type="match status" value="1"/>
</dbReference>
<dbReference type="EMBL" id="JAESIL010000035">
    <property type="protein sequence ID" value="MBL3578490.1"/>
    <property type="molecule type" value="Genomic_DNA"/>
</dbReference>
<keyword evidence="3" id="KW-0804">Transcription</keyword>
<dbReference type="PANTHER" id="PTHR43537">
    <property type="entry name" value="TRANSCRIPTIONAL REGULATOR, GNTR FAMILY"/>
    <property type="match status" value="1"/>
</dbReference>
<dbReference type="Gene3D" id="1.20.120.530">
    <property type="entry name" value="GntR ligand-binding domain-like"/>
    <property type="match status" value="1"/>
</dbReference>
<name>A0A4R8G153_9RHOB</name>
<dbReference type="Proteomes" id="UP000635853">
    <property type="component" value="Unassembled WGS sequence"/>
</dbReference>
<dbReference type="GO" id="GO:0003700">
    <property type="term" value="F:DNA-binding transcription factor activity"/>
    <property type="evidence" value="ECO:0007669"/>
    <property type="project" value="InterPro"/>
</dbReference>
<dbReference type="Proteomes" id="UP000295484">
    <property type="component" value="Unassembled WGS sequence"/>
</dbReference>
<dbReference type="SMART" id="SM00895">
    <property type="entry name" value="FCD"/>
    <property type="match status" value="1"/>
</dbReference>
<evidence type="ECO:0000256" key="3">
    <source>
        <dbReference type="ARBA" id="ARBA00023163"/>
    </source>
</evidence>
<gene>
    <name evidence="6" type="ORF">EV657_102121</name>
    <name evidence="5" type="ORF">JMJ92_10020</name>
</gene>
<dbReference type="InterPro" id="IPR036388">
    <property type="entry name" value="WH-like_DNA-bd_sf"/>
</dbReference>
<dbReference type="PANTHER" id="PTHR43537:SF24">
    <property type="entry name" value="GLUCONATE OPERON TRANSCRIPTIONAL REPRESSOR"/>
    <property type="match status" value="1"/>
</dbReference>
<dbReference type="GO" id="GO:0003677">
    <property type="term" value="F:DNA binding"/>
    <property type="evidence" value="ECO:0007669"/>
    <property type="project" value="UniProtKB-KW"/>
</dbReference>
<dbReference type="InterPro" id="IPR036390">
    <property type="entry name" value="WH_DNA-bd_sf"/>
</dbReference>
<dbReference type="EMBL" id="SOEB01000002">
    <property type="protein sequence ID" value="TDX33245.1"/>
    <property type="molecule type" value="Genomic_DNA"/>
</dbReference>
<keyword evidence="2 6" id="KW-0238">DNA-binding</keyword>
<organism evidence="6 7">
    <name type="scientific">Rhodovulum visakhapatnamense</name>
    <dbReference type="NCBI Taxonomy" id="364297"/>
    <lineage>
        <taxon>Bacteria</taxon>
        <taxon>Pseudomonadati</taxon>
        <taxon>Pseudomonadota</taxon>
        <taxon>Alphaproteobacteria</taxon>
        <taxon>Rhodobacterales</taxon>
        <taxon>Paracoccaceae</taxon>
        <taxon>Rhodovulum</taxon>
    </lineage>
</organism>
<reference evidence="5" key="3">
    <citation type="submission" date="2021-01" db="EMBL/GenBank/DDBJ databases">
        <authorList>
            <person name="Guzman M.S."/>
        </authorList>
    </citation>
    <scope>NUCLEOTIDE SEQUENCE</scope>
    <source>
        <strain evidence="5">AB19</strain>
    </source>
</reference>
<accession>A0A4R8G153</accession>
<evidence type="ECO:0000256" key="2">
    <source>
        <dbReference type="ARBA" id="ARBA00023125"/>
    </source>
</evidence>
<dbReference type="CDD" id="cd07377">
    <property type="entry name" value="WHTH_GntR"/>
    <property type="match status" value="1"/>
</dbReference>
<dbReference type="SMART" id="SM00345">
    <property type="entry name" value="HTH_GNTR"/>
    <property type="match status" value="1"/>
</dbReference>
<evidence type="ECO:0000313" key="7">
    <source>
        <dbReference type="Proteomes" id="UP000295484"/>
    </source>
</evidence>
<reference evidence="8" key="2">
    <citation type="submission" date="2021-01" db="EMBL/GenBank/DDBJ databases">
        <title>Draft genomes of Rhodovulum sulfidophilum.</title>
        <authorList>
            <person name="Guzman M.S."/>
        </authorList>
    </citation>
    <scope>NUCLEOTIDE SEQUENCE [LARGE SCALE GENOMIC DNA]</scope>
    <source>
        <strain evidence="8">AB19</strain>
    </source>
</reference>
<evidence type="ECO:0000313" key="6">
    <source>
        <dbReference type="EMBL" id="TDX33245.1"/>
    </source>
</evidence>
<evidence type="ECO:0000313" key="8">
    <source>
        <dbReference type="Proteomes" id="UP000635853"/>
    </source>
</evidence>
<dbReference type="AlphaFoldDB" id="A0A4R8G153"/>
<dbReference type="InterPro" id="IPR008920">
    <property type="entry name" value="TF_FadR/GntR_C"/>
</dbReference>
<dbReference type="PROSITE" id="PS50949">
    <property type="entry name" value="HTH_GNTR"/>
    <property type="match status" value="1"/>
</dbReference>
<comment type="caution">
    <text evidence="6">The sequence shown here is derived from an EMBL/GenBank/DDBJ whole genome shotgun (WGS) entry which is preliminary data.</text>
</comment>
<sequence>MTRAEDGGERIGAAELAYRAIRKRIFSGRYAENERVTEAEFAESLAMSRTPVREAVKRLILEGLLTREAGPGLRVVGLGADEIEQIFAMRLLLESYAARRAAGFASAEERATLADLALQMQAHVPPRNDADYEAITEANRAFHQLILTAARSPRLEAMLSLVVNLGLVSLTFKSYDEAAIRRSAAHHREIADAILAGDADWAGAAMQTHLHAATAAARRNFGS</sequence>
<dbReference type="InterPro" id="IPR000524">
    <property type="entry name" value="Tscrpt_reg_HTH_GntR"/>
</dbReference>
<protein>
    <submittedName>
        <fullName evidence="5 6">GntR family transcriptional regulator</fullName>
    </submittedName>
</protein>
<proteinExistence type="predicted"/>
<dbReference type="Pfam" id="PF07729">
    <property type="entry name" value="FCD"/>
    <property type="match status" value="1"/>
</dbReference>
<feature type="domain" description="HTH gntR-type" evidence="4">
    <location>
        <begin position="11"/>
        <end position="78"/>
    </location>
</feature>
<reference evidence="6 7" key="1">
    <citation type="submission" date="2019-03" db="EMBL/GenBank/DDBJ databases">
        <title>Genomic Encyclopedia of Type Strains, Phase IV (KMG-IV): sequencing the most valuable type-strain genomes for metagenomic binning, comparative biology and taxonomic classification.</title>
        <authorList>
            <person name="Goeker M."/>
        </authorList>
    </citation>
    <scope>NUCLEOTIDE SEQUENCE [LARGE SCALE GENOMIC DNA]</scope>
    <source>
        <strain evidence="6 7">JA181</strain>
    </source>
</reference>
<keyword evidence="8" id="KW-1185">Reference proteome</keyword>
<evidence type="ECO:0000256" key="1">
    <source>
        <dbReference type="ARBA" id="ARBA00023015"/>
    </source>
</evidence>
<dbReference type="RefSeq" id="WP_081382051.1">
    <property type="nucleotide sequence ID" value="NZ_JAESIL010000035.1"/>
</dbReference>
<dbReference type="SUPFAM" id="SSF46785">
    <property type="entry name" value="Winged helix' DNA-binding domain"/>
    <property type="match status" value="1"/>
</dbReference>
<keyword evidence="1" id="KW-0805">Transcription regulation</keyword>
<dbReference type="InterPro" id="IPR011711">
    <property type="entry name" value="GntR_C"/>
</dbReference>